<keyword evidence="1" id="KW-1133">Transmembrane helix</keyword>
<keyword evidence="1" id="KW-0812">Transmembrane</keyword>
<evidence type="ECO:0000313" key="2">
    <source>
        <dbReference type="EMBL" id="SDA51478.1"/>
    </source>
</evidence>
<protein>
    <submittedName>
        <fullName evidence="2">Uncharacterized protein</fullName>
    </submittedName>
</protein>
<reference evidence="3" key="1">
    <citation type="submission" date="2016-10" db="EMBL/GenBank/DDBJ databases">
        <authorList>
            <person name="Varghese N."/>
            <person name="Submissions S."/>
        </authorList>
    </citation>
    <scope>NUCLEOTIDE SEQUENCE [LARGE SCALE GENOMIC DNA]</scope>
    <source>
        <strain evidence="3">DSM 22703</strain>
    </source>
</reference>
<name>A0A1G5W0E1_9BACT</name>
<dbReference type="STRING" id="279824.SAMN03080617_00808"/>
<keyword evidence="3" id="KW-1185">Reference proteome</keyword>
<accession>A0A1G5W0E1</accession>
<proteinExistence type="predicted"/>
<gene>
    <name evidence="2" type="ORF">SAMN03080617_00808</name>
</gene>
<organism evidence="2 3">
    <name type="scientific">Algoriphagus alkaliphilus</name>
    <dbReference type="NCBI Taxonomy" id="279824"/>
    <lineage>
        <taxon>Bacteria</taxon>
        <taxon>Pseudomonadati</taxon>
        <taxon>Bacteroidota</taxon>
        <taxon>Cytophagia</taxon>
        <taxon>Cytophagales</taxon>
        <taxon>Cyclobacteriaceae</taxon>
        <taxon>Algoriphagus</taxon>
    </lineage>
</organism>
<evidence type="ECO:0000256" key="1">
    <source>
        <dbReference type="SAM" id="Phobius"/>
    </source>
</evidence>
<dbReference type="OrthoDB" id="839186at2"/>
<dbReference type="AlphaFoldDB" id="A0A1G5W0E1"/>
<keyword evidence="1" id="KW-0472">Membrane</keyword>
<dbReference type="EMBL" id="FMXE01000005">
    <property type="protein sequence ID" value="SDA51478.1"/>
    <property type="molecule type" value="Genomic_DNA"/>
</dbReference>
<feature type="transmembrane region" description="Helical" evidence="1">
    <location>
        <begin position="21"/>
        <end position="38"/>
    </location>
</feature>
<dbReference type="RefSeq" id="WP_092728665.1">
    <property type="nucleotide sequence ID" value="NZ_FMXE01000005.1"/>
</dbReference>
<sequence length="133" mass="15092">MEKRKAKSLIGDMRTGSWSEFLLFLLVANFINLSANFYEGNIFITKGMKMDDPIDTFTELIFEWVLDGSKDLIPDNGTQQDDNSLKKIKLALIEIPGIKLFSSLTLKERFQFFVSQNISSSYSASDPPPPDRC</sequence>
<dbReference type="Proteomes" id="UP000198756">
    <property type="component" value="Unassembled WGS sequence"/>
</dbReference>
<evidence type="ECO:0000313" key="3">
    <source>
        <dbReference type="Proteomes" id="UP000198756"/>
    </source>
</evidence>